<dbReference type="Proteomes" id="UP000828390">
    <property type="component" value="Unassembled WGS sequence"/>
</dbReference>
<dbReference type="EMBL" id="JAIWYP010000002">
    <property type="protein sequence ID" value="KAH3868980.1"/>
    <property type="molecule type" value="Genomic_DNA"/>
</dbReference>
<dbReference type="AlphaFoldDB" id="A0A9D4RJZ2"/>
<comment type="caution">
    <text evidence="1">The sequence shown here is derived from an EMBL/GenBank/DDBJ whole genome shotgun (WGS) entry which is preliminary data.</text>
</comment>
<keyword evidence="2" id="KW-1185">Reference proteome</keyword>
<reference evidence="1" key="1">
    <citation type="journal article" date="2019" name="bioRxiv">
        <title>The Genome of the Zebra Mussel, Dreissena polymorpha: A Resource for Invasive Species Research.</title>
        <authorList>
            <person name="McCartney M.A."/>
            <person name="Auch B."/>
            <person name="Kono T."/>
            <person name="Mallez S."/>
            <person name="Zhang Y."/>
            <person name="Obille A."/>
            <person name="Becker A."/>
            <person name="Abrahante J.E."/>
            <person name="Garbe J."/>
            <person name="Badalamenti J.P."/>
            <person name="Herman A."/>
            <person name="Mangelson H."/>
            <person name="Liachko I."/>
            <person name="Sullivan S."/>
            <person name="Sone E.D."/>
            <person name="Koren S."/>
            <person name="Silverstein K.A.T."/>
            <person name="Beckman K.B."/>
            <person name="Gohl D.M."/>
        </authorList>
    </citation>
    <scope>NUCLEOTIDE SEQUENCE</scope>
    <source>
        <strain evidence="1">Duluth1</strain>
        <tissue evidence="1">Whole animal</tissue>
    </source>
</reference>
<evidence type="ECO:0000313" key="2">
    <source>
        <dbReference type="Proteomes" id="UP000828390"/>
    </source>
</evidence>
<organism evidence="1 2">
    <name type="scientific">Dreissena polymorpha</name>
    <name type="common">Zebra mussel</name>
    <name type="synonym">Mytilus polymorpha</name>
    <dbReference type="NCBI Taxonomy" id="45954"/>
    <lineage>
        <taxon>Eukaryota</taxon>
        <taxon>Metazoa</taxon>
        <taxon>Spiralia</taxon>
        <taxon>Lophotrochozoa</taxon>
        <taxon>Mollusca</taxon>
        <taxon>Bivalvia</taxon>
        <taxon>Autobranchia</taxon>
        <taxon>Heteroconchia</taxon>
        <taxon>Euheterodonta</taxon>
        <taxon>Imparidentia</taxon>
        <taxon>Neoheterodontei</taxon>
        <taxon>Myida</taxon>
        <taxon>Dreissenoidea</taxon>
        <taxon>Dreissenidae</taxon>
        <taxon>Dreissena</taxon>
    </lineage>
</organism>
<reference evidence="1" key="2">
    <citation type="submission" date="2020-11" db="EMBL/GenBank/DDBJ databases">
        <authorList>
            <person name="McCartney M.A."/>
            <person name="Auch B."/>
            <person name="Kono T."/>
            <person name="Mallez S."/>
            <person name="Becker A."/>
            <person name="Gohl D.M."/>
            <person name="Silverstein K.A.T."/>
            <person name="Koren S."/>
            <person name="Bechman K.B."/>
            <person name="Herman A."/>
            <person name="Abrahante J.E."/>
            <person name="Garbe J."/>
        </authorList>
    </citation>
    <scope>NUCLEOTIDE SEQUENCE</scope>
    <source>
        <strain evidence="1">Duluth1</strain>
        <tissue evidence="1">Whole animal</tissue>
    </source>
</reference>
<accession>A0A9D4RJZ2</accession>
<name>A0A9D4RJZ2_DREPO</name>
<sequence>MDSMKSISPKEFWKLFQKRSTNPNAETIDLKEFVEHFKNLAINEGSLNNEISVNFVRNFDSNHYSESSYPGLDRPISLEEIVKATTR</sequence>
<proteinExistence type="predicted"/>
<evidence type="ECO:0000313" key="1">
    <source>
        <dbReference type="EMBL" id="KAH3868980.1"/>
    </source>
</evidence>
<protein>
    <submittedName>
        <fullName evidence="1">Uncharacterized protein</fullName>
    </submittedName>
</protein>
<gene>
    <name evidence="1" type="ORF">DPMN_032135</name>
</gene>